<evidence type="ECO:0000313" key="1">
    <source>
        <dbReference type="EMBL" id="SBS73872.1"/>
    </source>
</evidence>
<proteinExistence type="predicted"/>
<dbReference type="AlphaFoldDB" id="A0A1Y5P5C4"/>
<gene>
    <name evidence="1" type="ORF">MHPYR_180100</name>
</gene>
<protein>
    <submittedName>
        <fullName evidence="1">Uncharacterized protein</fullName>
    </submittedName>
</protein>
<reference evidence="1" key="1">
    <citation type="submission" date="2016-03" db="EMBL/GenBank/DDBJ databases">
        <authorList>
            <person name="Ploux O."/>
        </authorList>
    </citation>
    <scope>NUCLEOTIDE SEQUENCE</scope>
    <source>
        <strain evidence="1">UC10</strain>
    </source>
</reference>
<accession>A0A1Y5P5C4</accession>
<name>A0A1Y5P5C4_9MYCO</name>
<sequence>MSQFDTTGSECFPVGSPRIHLDSDGCNHRNNNACPACVELTDEEVAALREYFALLAAKRIDPTVGPLDEYRGE</sequence>
<organism evidence="1">
    <name type="scientific">uncultured Mycobacterium sp</name>
    <dbReference type="NCBI Taxonomy" id="171292"/>
    <lineage>
        <taxon>Bacteria</taxon>
        <taxon>Bacillati</taxon>
        <taxon>Actinomycetota</taxon>
        <taxon>Actinomycetes</taxon>
        <taxon>Mycobacteriales</taxon>
        <taxon>Mycobacteriaceae</taxon>
        <taxon>Mycobacterium</taxon>
        <taxon>environmental samples</taxon>
    </lineage>
</organism>
<dbReference type="EMBL" id="FLQS01000010">
    <property type="protein sequence ID" value="SBS73872.1"/>
    <property type="molecule type" value="Genomic_DNA"/>
</dbReference>